<accession>A0A147BS83</accession>
<dbReference type="AlphaFoldDB" id="A0A147BS83"/>
<proteinExistence type="predicted"/>
<reference evidence="2" key="1">
    <citation type="journal article" date="2018" name="PLoS Negl. Trop. Dis.">
        <title>Sialome diversity of ticks revealed by RNAseq of single tick salivary glands.</title>
        <authorList>
            <person name="Perner J."/>
            <person name="Kropackova S."/>
            <person name="Kopacek P."/>
            <person name="Ribeiro J.M."/>
        </authorList>
    </citation>
    <scope>NUCLEOTIDE SEQUENCE</scope>
    <source>
        <strain evidence="2">Siblings of single egg batch collected in Ceske Budejovice</strain>
        <tissue evidence="2">Salivary glands</tissue>
    </source>
</reference>
<protein>
    <submittedName>
        <fullName evidence="2">Putative secreted protein</fullName>
    </submittedName>
</protein>
<dbReference type="EMBL" id="GEGO01001768">
    <property type="protein sequence ID" value="JAR93636.1"/>
    <property type="molecule type" value="Transcribed_RNA"/>
</dbReference>
<name>A0A147BS83_IXORI</name>
<organism evidence="2">
    <name type="scientific">Ixodes ricinus</name>
    <name type="common">Common tick</name>
    <name type="synonym">Acarus ricinus</name>
    <dbReference type="NCBI Taxonomy" id="34613"/>
    <lineage>
        <taxon>Eukaryota</taxon>
        <taxon>Metazoa</taxon>
        <taxon>Ecdysozoa</taxon>
        <taxon>Arthropoda</taxon>
        <taxon>Chelicerata</taxon>
        <taxon>Arachnida</taxon>
        <taxon>Acari</taxon>
        <taxon>Parasitiformes</taxon>
        <taxon>Ixodida</taxon>
        <taxon>Ixodoidea</taxon>
        <taxon>Ixodidae</taxon>
        <taxon>Ixodinae</taxon>
        <taxon>Ixodes</taxon>
    </lineage>
</organism>
<feature type="region of interest" description="Disordered" evidence="1">
    <location>
        <begin position="1"/>
        <end position="24"/>
    </location>
</feature>
<evidence type="ECO:0000256" key="1">
    <source>
        <dbReference type="SAM" id="MobiDB-lite"/>
    </source>
</evidence>
<evidence type="ECO:0000313" key="2">
    <source>
        <dbReference type="EMBL" id="JAR93636.1"/>
    </source>
</evidence>
<sequence>MCKSSAYAARTSSLSSSVLGSTTARPVVSPGILPCCLHCRHTRSSTYGLSPSSGRRPTTCFMSWCPRKEWPTFQHAR</sequence>